<dbReference type="PANTHER" id="PTHR42713">
    <property type="entry name" value="HISTIDINE KINASE-RELATED"/>
    <property type="match status" value="1"/>
</dbReference>
<dbReference type="PROSITE" id="PS00041">
    <property type="entry name" value="HTH_ARAC_FAMILY_1"/>
    <property type="match status" value="1"/>
</dbReference>
<evidence type="ECO:0000256" key="4">
    <source>
        <dbReference type="ARBA" id="ARBA00023012"/>
    </source>
</evidence>
<dbReference type="SMART" id="SM00342">
    <property type="entry name" value="HTH_ARAC"/>
    <property type="match status" value="1"/>
</dbReference>
<evidence type="ECO:0000256" key="5">
    <source>
        <dbReference type="ARBA" id="ARBA00023015"/>
    </source>
</evidence>
<dbReference type="InterPro" id="IPR011006">
    <property type="entry name" value="CheY-like_superfamily"/>
</dbReference>
<keyword evidence="5" id="KW-0805">Transcription regulation</keyword>
<dbReference type="PANTHER" id="PTHR42713:SF3">
    <property type="entry name" value="TRANSCRIPTIONAL REGULATORY PROTEIN HPTR"/>
    <property type="match status" value="1"/>
</dbReference>
<evidence type="ECO:0000256" key="7">
    <source>
        <dbReference type="ARBA" id="ARBA00023163"/>
    </source>
</evidence>
<protein>
    <recommendedName>
        <fullName evidence="13">DNA-binding response regulator</fullName>
    </recommendedName>
</protein>
<dbReference type="PROSITE" id="PS01124">
    <property type="entry name" value="HTH_ARAC_FAMILY_2"/>
    <property type="match status" value="1"/>
</dbReference>
<keyword evidence="4" id="KW-0902">Two-component regulatory system</keyword>
<evidence type="ECO:0000313" key="11">
    <source>
        <dbReference type="EMBL" id="GIP17619.1"/>
    </source>
</evidence>
<dbReference type="EMBL" id="BOSE01000006">
    <property type="protein sequence ID" value="GIP17619.1"/>
    <property type="molecule type" value="Genomic_DNA"/>
</dbReference>
<dbReference type="InterPro" id="IPR051552">
    <property type="entry name" value="HptR"/>
</dbReference>
<evidence type="ECO:0000256" key="6">
    <source>
        <dbReference type="ARBA" id="ARBA00023125"/>
    </source>
</evidence>
<dbReference type="InterPro" id="IPR020449">
    <property type="entry name" value="Tscrpt_reg_AraC-type_HTH"/>
</dbReference>
<evidence type="ECO:0000256" key="8">
    <source>
        <dbReference type="PROSITE-ProRule" id="PRU00169"/>
    </source>
</evidence>
<dbReference type="Pfam" id="PF00072">
    <property type="entry name" value="Response_reg"/>
    <property type="match status" value="1"/>
</dbReference>
<comment type="subcellular location">
    <subcellularLocation>
        <location evidence="1">Cytoplasm</location>
    </subcellularLocation>
</comment>
<name>A0A920D043_9BACL</name>
<keyword evidence="2" id="KW-0963">Cytoplasm</keyword>
<keyword evidence="3 8" id="KW-0597">Phosphoprotein</keyword>
<dbReference type="CDD" id="cd17536">
    <property type="entry name" value="REC_YesN-like"/>
    <property type="match status" value="1"/>
</dbReference>
<evidence type="ECO:0000256" key="3">
    <source>
        <dbReference type="ARBA" id="ARBA00022553"/>
    </source>
</evidence>
<evidence type="ECO:0000256" key="2">
    <source>
        <dbReference type="ARBA" id="ARBA00022490"/>
    </source>
</evidence>
<evidence type="ECO:0000313" key="12">
    <source>
        <dbReference type="Proteomes" id="UP000683139"/>
    </source>
</evidence>
<dbReference type="PROSITE" id="PS50110">
    <property type="entry name" value="RESPONSE_REGULATORY"/>
    <property type="match status" value="1"/>
</dbReference>
<dbReference type="Gene3D" id="1.10.10.60">
    <property type="entry name" value="Homeodomain-like"/>
    <property type="match status" value="2"/>
</dbReference>
<keyword evidence="12" id="KW-1185">Reference proteome</keyword>
<dbReference type="AlphaFoldDB" id="A0A920D043"/>
<organism evidence="11 12">
    <name type="scientific">Paenibacillus montaniterrae</name>
    <dbReference type="NCBI Taxonomy" id="429341"/>
    <lineage>
        <taxon>Bacteria</taxon>
        <taxon>Bacillati</taxon>
        <taxon>Bacillota</taxon>
        <taxon>Bacilli</taxon>
        <taxon>Bacillales</taxon>
        <taxon>Paenibacillaceae</taxon>
        <taxon>Paenibacillus</taxon>
    </lineage>
</organism>
<dbReference type="GO" id="GO:0043565">
    <property type="term" value="F:sequence-specific DNA binding"/>
    <property type="evidence" value="ECO:0007669"/>
    <property type="project" value="InterPro"/>
</dbReference>
<dbReference type="InterPro" id="IPR018060">
    <property type="entry name" value="HTH_AraC"/>
</dbReference>
<sequence>MKALIVDDESRVRKAIRLLVNWEEHGIHEIREADGGNKAIEMMNEYKPQLVITDMMMDAGNGMELTAWIERFSKTCKFIVISGHDDFEYMRHTVQHGGIDYILKPIDADIINSAVATAVKAWLAEEHSRQIQLEQSIMLNEIKPVHDEKLLSRLIDDVANINTTVQRLIKNRVIPDGITDVQLVILQFNNADQPLLERFGNDVDLLLFAIENICHECIGGNANGIAFKYWGSFEQIILLLWDHKVDAAFITSQINQTMHTLFSRKFHFGTTKLDKFPTSLAKQYDEAIAALDHRNLLDVASYLHDASEPLLRLQHHADYSFADVREEWRVALLSGNQHLIEKCSTSWLQQFVNHGYLSPHLLQNWLEDMLSFRNSLLQEISSNQKNELLAMLEQQDTAVPPPSINDYSIKIHDWRQWVLQFNLNLSQAITNSLQNKSRSFSDIVSYIELHYNEELTLQEIADTFQISREYISRKFKQDYAISFTEYLTSFRLNKAKALLRNRNLKLNQIAEMVGIPDIKYFSKVFKKHEGVTPNEYRKTLMN</sequence>
<evidence type="ECO:0000256" key="1">
    <source>
        <dbReference type="ARBA" id="ARBA00004496"/>
    </source>
</evidence>
<accession>A0A920D043</accession>
<dbReference type="InterPro" id="IPR018062">
    <property type="entry name" value="HTH_AraC-typ_CS"/>
</dbReference>
<dbReference type="SUPFAM" id="SSF52172">
    <property type="entry name" value="CheY-like"/>
    <property type="match status" value="1"/>
</dbReference>
<evidence type="ECO:0000259" key="9">
    <source>
        <dbReference type="PROSITE" id="PS01124"/>
    </source>
</evidence>
<dbReference type="Proteomes" id="UP000683139">
    <property type="component" value="Unassembled WGS sequence"/>
</dbReference>
<dbReference type="GO" id="GO:0005737">
    <property type="term" value="C:cytoplasm"/>
    <property type="evidence" value="ECO:0007669"/>
    <property type="project" value="UniProtKB-SubCell"/>
</dbReference>
<dbReference type="Pfam" id="PF12833">
    <property type="entry name" value="HTH_18"/>
    <property type="match status" value="1"/>
</dbReference>
<keyword evidence="6" id="KW-0238">DNA-binding</keyword>
<dbReference type="GO" id="GO:0000160">
    <property type="term" value="P:phosphorelay signal transduction system"/>
    <property type="evidence" value="ECO:0007669"/>
    <property type="project" value="UniProtKB-KW"/>
</dbReference>
<evidence type="ECO:0000259" key="10">
    <source>
        <dbReference type="PROSITE" id="PS50110"/>
    </source>
</evidence>
<reference evidence="11" key="1">
    <citation type="submission" date="2021-03" db="EMBL/GenBank/DDBJ databases">
        <title>Antimicrobial resistance genes in bacteria isolated from Japanese honey, and their potential for conferring macrolide and lincosamide resistance in the American foulbrood pathogen Paenibacillus larvae.</title>
        <authorList>
            <person name="Okamoto M."/>
            <person name="Kumagai M."/>
            <person name="Kanamori H."/>
            <person name="Takamatsu D."/>
        </authorList>
    </citation>
    <scope>NUCLEOTIDE SEQUENCE</scope>
    <source>
        <strain evidence="11">J40TS1</strain>
    </source>
</reference>
<feature type="domain" description="Response regulatory" evidence="10">
    <location>
        <begin position="2"/>
        <end position="119"/>
    </location>
</feature>
<comment type="caution">
    <text evidence="11">The sequence shown here is derived from an EMBL/GenBank/DDBJ whole genome shotgun (WGS) entry which is preliminary data.</text>
</comment>
<dbReference type="SMART" id="SM00448">
    <property type="entry name" value="REC"/>
    <property type="match status" value="1"/>
</dbReference>
<keyword evidence="7" id="KW-0804">Transcription</keyword>
<dbReference type="InterPro" id="IPR009057">
    <property type="entry name" value="Homeodomain-like_sf"/>
</dbReference>
<dbReference type="SUPFAM" id="SSF46689">
    <property type="entry name" value="Homeodomain-like"/>
    <property type="match status" value="2"/>
</dbReference>
<dbReference type="InterPro" id="IPR001789">
    <property type="entry name" value="Sig_transdc_resp-reg_receiver"/>
</dbReference>
<feature type="domain" description="HTH araC/xylS-type" evidence="9">
    <location>
        <begin position="441"/>
        <end position="539"/>
    </location>
</feature>
<proteinExistence type="predicted"/>
<dbReference type="PRINTS" id="PR00032">
    <property type="entry name" value="HTHARAC"/>
</dbReference>
<evidence type="ECO:0008006" key="13">
    <source>
        <dbReference type="Google" id="ProtNLM"/>
    </source>
</evidence>
<dbReference type="Gene3D" id="3.40.50.2300">
    <property type="match status" value="1"/>
</dbReference>
<feature type="modified residue" description="4-aspartylphosphate" evidence="8">
    <location>
        <position position="54"/>
    </location>
</feature>
<gene>
    <name evidence="11" type="ORF">J40TS1_32610</name>
</gene>
<dbReference type="GO" id="GO:0003700">
    <property type="term" value="F:DNA-binding transcription factor activity"/>
    <property type="evidence" value="ECO:0007669"/>
    <property type="project" value="InterPro"/>
</dbReference>
<dbReference type="RefSeq" id="WP_213517144.1">
    <property type="nucleotide sequence ID" value="NZ_BOSE01000006.1"/>
</dbReference>